<gene>
    <name evidence="8" type="ORF">D7032_06700</name>
</gene>
<dbReference type="Pfam" id="PF01979">
    <property type="entry name" value="Amidohydro_1"/>
    <property type="match status" value="2"/>
</dbReference>
<feature type="compositionally biased region" description="Polar residues" evidence="5">
    <location>
        <begin position="547"/>
        <end position="561"/>
    </location>
</feature>
<keyword evidence="2" id="KW-0479">Metal-binding</keyword>
<dbReference type="PANTHER" id="PTHR11271:SF6">
    <property type="entry name" value="GUANINE DEAMINASE"/>
    <property type="match status" value="1"/>
</dbReference>
<evidence type="ECO:0000259" key="7">
    <source>
        <dbReference type="Pfam" id="PF01979"/>
    </source>
</evidence>
<organism evidence="8">
    <name type="scientific">Shewanella algae</name>
    <dbReference type="NCBI Taxonomy" id="38313"/>
    <lineage>
        <taxon>Bacteria</taxon>
        <taxon>Pseudomonadati</taxon>
        <taxon>Pseudomonadota</taxon>
        <taxon>Gammaproteobacteria</taxon>
        <taxon>Alteromonadales</taxon>
        <taxon>Shewanellaceae</taxon>
        <taxon>Shewanella</taxon>
    </lineage>
</organism>
<feature type="chain" id="PRO_5030757374" evidence="6">
    <location>
        <begin position="23"/>
        <end position="1036"/>
    </location>
</feature>
<protein>
    <submittedName>
        <fullName evidence="8">Amidohydrolase</fullName>
    </submittedName>
</protein>
<dbReference type="Gene3D" id="2.30.40.10">
    <property type="entry name" value="Urease, subunit C, domain 1"/>
    <property type="match status" value="1"/>
</dbReference>
<dbReference type="GO" id="GO:0008892">
    <property type="term" value="F:guanine deaminase activity"/>
    <property type="evidence" value="ECO:0007669"/>
    <property type="project" value="TreeGrafter"/>
</dbReference>
<keyword evidence="3 8" id="KW-0378">Hydrolase</keyword>
<dbReference type="InterPro" id="IPR006680">
    <property type="entry name" value="Amidohydro-rel"/>
</dbReference>
<keyword evidence="6" id="KW-0732">Signal</keyword>
<comment type="cofactor">
    <cofactor evidence="1">
        <name>Zn(2+)</name>
        <dbReference type="ChEBI" id="CHEBI:29105"/>
    </cofactor>
</comment>
<sequence>MKPSFPAAKLLFISLVACSAYADETQLTDNTPRLTALTHAKLMLSPGKQLDNATLLIENNRIKQVISNNEIPQNAYKIDLNGYTIYPGFIDPFAEYGLEYSESQATIEGPVYRINPKGAVAANGAIHAEKEWFSYVLADKEAASNWISNGFTSVQSAHLNGIFRGIGVSLSLADKNSNQLIYSPKSRHFMAFDKGNSPQDYPNSLMGSIALIRQTLSDANWYNQNKMKAAGREDLLSPEFNIALERLHDIKTRGAIFDTRNLNNQLRAAKLLSQEDIQPILLGNGREYARVRELQEYRPVLILPLNFPAAPQVSDEDNAREVPLRTLRHWERAPSNPAVMAANNIPFSFTQYGIDGKAFWPRLRMALQAGLDEETALAALTTEAAAAAGIDNLVGKLAPGYMADLVIAKGNLFQDGEIVSVWLQGEEQKQLAPEFQWQGSYRLHLAELELDLELQLTQQTPRKLRGNLSSGDQQIALAHLKANSKRLSFSVNLQGAGINGISRLTLWQDDEGLRGRLLSADGAVTQLAGSRLPHAPLMPETEEDTRTNTQATSPKTVSKTGPKTEPEYLSRLTSPLQAYGRSELPGTEKLHIRNVTLWTSSEAGIIGNSDLLMADGKIEKIGTDLSTPAGYQVIEGADMHLTAGIIDEHSHIAVNGGLNEMSDAITSEVRIADVLNPDDIAIYRSLAGGVTTANLLHGSANPIGGQSQVIQLRWGESAEGLKFTQAHQGIKFALGENVKQSNWGERYTRRFPQSRMGVKALMSDAFNAARDYKDAQAQYAELRSREKRKQLSPRPDYRLQAIAQVLNGERDVHIHSYVQSEILMFLRLAEAYDFKVTAFTHVLEGYKLAPELAAHGAGASTFADWWAYKFEVYDAIPQNACLMMNAGVLTSINSDDFEMQRRLNQEAAKSVKYCDMSQEDAWKMVTINPAKQLGIDAITGSIEEGKQADLVLWDANPLSVYAKSQAVWIGGKRYFDRAEDRQMTQAIAGERQALIQKILGSDPARLQGETTSEIIEPLWQCDTQFNAWGQNKESRL</sequence>
<dbReference type="GO" id="GO:0046098">
    <property type="term" value="P:guanine metabolic process"/>
    <property type="evidence" value="ECO:0007669"/>
    <property type="project" value="TreeGrafter"/>
</dbReference>
<dbReference type="InterPro" id="IPR051607">
    <property type="entry name" value="Metallo-dep_hydrolases"/>
</dbReference>
<proteinExistence type="predicted"/>
<evidence type="ECO:0000256" key="1">
    <source>
        <dbReference type="ARBA" id="ARBA00001947"/>
    </source>
</evidence>
<evidence type="ECO:0000313" key="8">
    <source>
        <dbReference type="EMBL" id="QQO82966.1"/>
    </source>
</evidence>
<keyword evidence="4" id="KW-0862">Zinc</keyword>
<dbReference type="PANTHER" id="PTHR11271">
    <property type="entry name" value="GUANINE DEAMINASE"/>
    <property type="match status" value="1"/>
</dbReference>
<evidence type="ECO:0000256" key="3">
    <source>
        <dbReference type="ARBA" id="ARBA00022801"/>
    </source>
</evidence>
<dbReference type="RefSeq" id="WP_345861326.1">
    <property type="nucleotide sequence ID" value="NZ_CP032664.1"/>
</dbReference>
<dbReference type="EMBL" id="CP032664">
    <property type="protein sequence ID" value="QQO82966.1"/>
    <property type="molecule type" value="Genomic_DNA"/>
</dbReference>
<feature type="region of interest" description="Disordered" evidence="5">
    <location>
        <begin position="534"/>
        <end position="567"/>
    </location>
</feature>
<dbReference type="InterPro" id="IPR011059">
    <property type="entry name" value="Metal-dep_hydrolase_composite"/>
</dbReference>
<evidence type="ECO:0000256" key="4">
    <source>
        <dbReference type="ARBA" id="ARBA00022833"/>
    </source>
</evidence>
<name>A0A7T8EAU5_9GAMM</name>
<evidence type="ECO:0000256" key="5">
    <source>
        <dbReference type="SAM" id="MobiDB-lite"/>
    </source>
</evidence>
<accession>A0A7T8EAU5</accession>
<dbReference type="GO" id="GO:0008270">
    <property type="term" value="F:zinc ion binding"/>
    <property type="evidence" value="ECO:0007669"/>
    <property type="project" value="TreeGrafter"/>
</dbReference>
<dbReference type="Gene3D" id="3.20.20.140">
    <property type="entry name" value="Metal-dependent hydrolases"/>
    <property type="match status" value="2"/>
</dbReference>
<reference evidence="8" key="1">
    <citation type="submission" date="2018-09" db="EMBL/GenBank/DDBJ databases">
        <title>Genome sequencing and analysis.</title>
        <authorList>
            <person name="Huang Y.-T."/>
        </authorList>
    </citation>
    <scope>NUCLEOTIDE SEQUENCE</scope>
    <source>
        <strain evidence="8">HIDE</strain>
    </source>
</reference>
<dbReference type="AlphaFoldDB" id="A0A7T8EAU5"/>
<dbReference type="SUPFAM" id="SSF51556">
    <property type="entry name" value="Metallo-dependent hydrolases"/>
    <property type="match status" value="1"/>
</dbReference>
<feature type="domain" description="Amidohydrolase-related" evidence="7">
    <location>
        <begin position="883"/>
        <end position="964"/>
    </location>
</feature>
<evidence type="ECO:0000256" key="2">
    <source>
        <dbReference type="ARBA" id="ARBA00022723"/>
    </source>
</evidence>
<dbReference type="SUPFAM" id="SSF51338">
    <property type="entry name" value="Composite domain of metallo-dependent hydrolases"/>
    <property type="match status" value="3"/>
</dbReference>
<dbReference type="CDD" id="cd01309">
    <property type="entry name" value="Met_dep_hydrolase_C"/>
    <property type="match status" value="1"/>
</dbReference>
<feature type="signal peptide" evidence="6">
    <location>
        <begin position="1"/>
        <end position="22"/>
    </location>
</feature>
<dbReference type="GO" id="GO:0005829">
    <property type="term" value="C:cytosol"/>
    <property type="evidence" value="ECO:0007669"/>
    <property type="project" value="TreeGrafter"/>
</dbReference>
<dbReference type="InterPro" id="IPR032466">
    <property type="entry name" value="Metal_Hydrolase"/>
</dbReference>
<feature type="domain" description="Amidohydrolase-related" evidence="7">
    <location>
        <begin position="359"/>
        <end position="426"/>
    </location>
</feature>
<evidence type="ECO:0000256" key="6">
    <source>
        <dbReference type="SAM" id="SignalP"/>
    </source>
</evidence>